<dbReference type="AlphaFoldDB" id="A0AAV4ZU12"/>
<reference evidence="1" key="2">
    <citation type="submission" date="2021-08" db="EMBL/GenBank/DDBJ databases">
        <authorList>
            <person name="Tani A."/>
            <person name="Ola A."/>
            <person name="Ogura Y."/>
            <person name="Katsura K."/>
            <person name="Hayashi T."/>
        </authorList>
    </citation>
    <scope>NUCLEOTIDE SEQUENCE</scope>
    <source>
        <strain evidence="1">DSM 16372</strain>
    </source>
</reference>
<name>A0AAV4ZU12_9HYPH</name>
<evidence type="ECO:0000313" key="1">
    <source>
        <dbReference type="EMBL" id="GJD91618.1"/>
    </source>
</evidence>
<keyword evidence="2" id="KW-1185">Reference proteome</keyword>
<sequence>MKYRITVGRMARDERGVAHVRAADPAAACVEAIRLFDEGRLSAVGATCDPKAAYVVAVTDAAGGSRGIPSRFGEGAAHLGVDWPKSHAVAVLLREMEQVASLTRGSDAGTAIDVLLRTFINPSMKNVARTQGLRDYSVAVARFEKANVLETEVEAESVVEACTKAIETSHAGALVPVLRAATSDAFALAIVEGIEHSSADLIERSLDVPAPWSEGWRLHAPHLQALELFEAGARDALQGFRIAVRGREDLHHHVERAEAAFASIPAPSTASAAPSI</sequence>
<protein>
    <submittedName>
        <fullName evidence="1">Uncharacterized protein</fullName>
    </submittedName>
</protein>
<accession>A0AAV4ZU12</accession>
<dbReference type="RefSeq" id="WP_238231630.1">
    <property type="nucleotide sequence ID" value="NZ_BPQO01000029.1"/>
</dbReference>
<dbReference type="EMBL" id="BPQO01000029">
    <property type="protein sequence ID" value="GJD91618.1"/>
    <property type="molecule type" value="Genomic_DNA"/>
</dbReference>
<proteinExistence type="predicted"/>
<organism evidence="1 2">
    <name type="scientific">Methylobacterium hispanicum</name>
    <dbReference type="NCBI Taxonomy" id="270350"/>
    <lineage>
        <taxon>Bacteria</taxon>
        <taxon>Pseudomonadati</taxon>
        <taxon>Pseudomonadota</taxon>
        <taxon>Alphaproteobacteria</taxon>
        <taxon>Hyphomicrobiales</taxon>
        <taxon>Methylobacteriaceae</taxon>
        <taxon>Methylobacterium</taxon>
    </lineage>
</organism>
<comment type="caution">
    <text evidence="1">The sequence shown here is derived from an EMBL/GenBank/DDBJ whole genome shotgun (WGS) entry which is preliminary data.</text>
</comment>
<reference evidence="1" key="1">
    <citation type="journal article" date="2016" name="Front. Microbiol.">
        <title>Genome Sequence of the Piezophilic, Mesophilic Sulfate-Reducing Bacterium Desulfovibrio indicus J2T.</title>
        <authorList>
            <person name="Cao J."/>
            <person name="Maignien L."/>
            <person name="Shao Z."/>
            <person name="Alain K."/>
            <person name="Jebbar M."/>
        </authorList>
    </citation>
    <scope>NUCLEOTIDE SEQUENCE</scope>
    <source>
        <strain evidence="1">DSM 16372</strain>
    </source>
</reference>
<dbReference type="Proteomes" id="UP001055247">
    <property type="component" value="Unassembled WGS sequence"/>
</dbReference>
<gene>
    <name evidence="1" type="ORF">BHAOGJBA_5166</name>
</gene>
<evidence type="ECO:0000313" key="2">
    <source>
        <dbReference type="Proteomes" id="UP001055247"/>
    </source>
</evidence>